<feature type="compositionally biased region" description="Pro residues" evidence="8">
    <location>
        <begin position="574"/>
        <end position="587"/>
    </location>
</feature>
<dbReference type="Gene3D" id="3.40.190.10">
    <property type="entry name" value="Periplasmic binding protein-like II"/>
    <property type="match status" value="1"/>
</dbReference>
<evidence type="ECO:0000256" key="4">
    <source>
        <dbReference type="ARBA" id="ARBA00022692"/>
    </source>
</evidence>
<evidence type="ECO:0000256" key="7">
    <source>
        <dbReference type="ARBA" id="ARBA00023136"/>
    </source>
</evidence>
<feature type="domain" description="TonB C-terminal" evidence="9">
    <location>
        <begin position="619"/>
        <end position="707"/>
    </location>
</feature>
<dbReference type="PRINTS" id="PR01374">
    <property type="entry name" value="TONBPROTEIN"/>
</dbReference>
<evidence type="ECO:0000256" key="3">
    <source>
        <dbReference type="ARBA" id="ARBA00022448"/>
    </source>
</evidence>
<dbReference type="GO" id="GO:0031992">
    <property type="term" value="F:energy transducer activity"/>
    <property type="evidence" value="ECO:0007669"/>
    <property type="project" value="InterPro"/>
</dbReference>
<dbReference type="Pfam" id="PF00496">
    <property type="entry name" value="SBP_bac_5"/>
    <property type="match status" value="1"/>
</dbReference>
<evidence type="ECO:0000259" key="9">
    <source>
        <dbReference type="PROSITE" id="PS52015"/>
    </source>
</evidence>
<dbReference type="PROSITE" id="PS01040">
    <property type="entry name" value="SBP_BACTERIAL_5"/>
    <property type="match status" value="1"/>
</dbReference>
<comment type="similarity">
    <text evidence="2">Belongs to the bacterial solute-binding protein 5 family.</text>
</comment>
<dbReference type="SUPFAM" id="SSF53850">
    <property type="entry name" value="Periplasmic binding protein-like II"/>
    <property type="match status" value="1"/>
</dbReference>
<evidence type="ECO:0000256" key="5">
    <source>
        <dbReference type="ARBA" id="ARBA00022729"/>
    </source>
</evidence>
<keyword evidence="7" id="KW-0472">Membrane</keyword>
<dbReference type="SUPFAM" id="SSF74653">
    <property type="entry name" value="TolA/TonB C-terminal domain"/>
    <property type="match status" value="1"/>
</dbReference>
<dbReference type="Gene3D" id="3.10.105.10">
    <property type="entry name" value="Dipeptide-binding Protein, Domain 3"/>
    <property type="match status" value="1"/>
</dbReference>
<dbReference type="InterPro" id="IPR000914">
    <property type="entry name" value="SBP_5_dom"/>
</dbReference>
<dbReference type="InterPro" id="IPR039424">
    <property type="entry name" value="SBP_5"/>
</dbReference>
<dbReference type="EMBL" id="MFFM01000051">
    <property type="protein sequence ID" value="OGF07183.1"/>
    <property type="molecule type" value="Genomic_DNA"/>
</dbReference>
<dbReference type="Pfam" id="PF03544">
    <property type="entry name" value="TonB_C"/>
    <property type="match status" value="1"/>
</dbReference>
<dbReference type="NCBIfam" id="TIGR01352">
    <property type="entry name" value="tonB_Cterm"/>
    <property type="match status" value="1"/>
</dbReference>
<dbReference type="AlphaFoldDB" id="A0A1F5QZD1"/>
<proteinExistence type="inferred from homology"/>
<dbReference type="InterPro" id="IPR006260">
    <property type="entry name" value="TonB/TolA_C"/>
</dbReference>
<evidence type="ECO:0000313" key="11">
    <source>
        <dbReference type="Proteomes" id="UP000177230"/>
    </source>
</evidence>
<sequence>MIAGFFLVLSGCSQSEKYPPSESGGTLTIGTLNEPASLNPLRLSFTASTDIHEKLFMSLHHFDQGMNIVAGLARSWKFSEDFKEVTYVLRKDVKWSDGQPVTAEDVKFSFDMMRDPQIKYARSGGLQFVEKVEVVGPLAVKFFFNRVYSDELFDTGIMVLPKHILEKLSAANSTEFDATPVGDGPYRVEEWVRGDRLVLAANPDFYKGKPALDRIVFKFFGDEASLMNALQNGSVDMTNDLSPQYALKVQGDPNLTSIEYPGRTYTFIGWNLNSPLFSDVSLRKAFALSIDQTALINDVLMGKGKPANGPFLPTSWAYDQGQKAQPYDPQQAKTLLAEMGWKDKNREGYLAKGPKQVLELNLLLAQGQPVQEATAVLIREQLKVVGVKVNLAVVDARTFIQRLRSGQYDAMLFSWKNDFKVDPTAVWHSAPEKGIYNFILKYSNSSVDSLIDVGLATLSRRKAKDIWVKFQQVVNTEMPATYLYVPDVVTIIYKGVKGPAQDARGPMASLDEWWIPAAQRRGEALASATPSAVVPPPPSQPVETAAPERGRPEKPTTAVTTKPQPIATRTEQPAPKPAAAPVVTPPKPAAVNPQDLLVAEAAPSAPAPVPEEAPAEPEIRPTEPEAVKIVSPSYPETARKAGITGRVYVKLLVGPDGKVKDAQVIRGIGYGCDEAATDAAYKAVFKPGTKNGKPADTYITIPYPFMK</sequence>
<gene>
    <name evidence="10" type="ORF">A2024_09705</name>
</gene>
<dbReference type="PROSITE" id="PS52015">
    <property type="entry name" value="TONB_CTD"/>
    <property type="match status" value="1"/>
</dbReference>
<dbReference type="GO" id="GO:1904680">
    <property type="term" value="F:peptide transmembrane transporter activity"/>
    <property type="evidence" value="ECO:0007669"/>
    <property type="project" value="TreeGrafter"/>
</dbReference>
<dbReference type="GO" id="GO:0016020">
    <property type="term" value="C:membrane"/>
    <property type="evidence" value="ECO:0007669"/>
    <property type="project" value="UniProtKB-SubCell"/>
</dbReference>
<dbReference type="PANTHER" id="PTHR30290">
    <property type="entry name" value="PERIPLASMIC BINDING COMPONENT OF ABC TRANSPORTER"/>
    <property type="match status" value="1"/>
</dbReference>
<keyword evidence="6" id="KW-1133">Transmembrane helix</keyword>
<evidence type="ECO:0000256" key="6">
    <source>
        <dbReference type="ARBA" id="ARBA00022989"/>
    </source>
</evidence>
<keyword evidence="4" id="KW-0812">Transmembrane</keyword>
<keyword evidence="5" id="KW-0732">Signal</keyword>
<dbReference type="Gene3D" id="3.90.76.10">
    <property type="entry name" value="Dipeptide-binding Protein, Domain 1"/>
    <property type="match status" value="1"/>
</dbReference>
<protein>
    <recommendedName>
        <fullName evidence="9">TonB C-terminal domain-containing protein</fullName>
    </recommendedName>
</protein>
<feature type="region of interest" description="Disordered" evidence="8">
    <location>
        <begin position="525"/>
        <end position="587"/>
    </location>
</feature>
<accession>A0A1F5QZD1</accession>
<evidence type="ECO:0000256" key="2">
    <source>
        <dbReference type="ARBA" id="ARBA00005695"/>
    </source>
</evidence>
<comment type="caution">
    <text evidence="10">The sequence shown here is derived from an EMBL/GenBank/DDBJ whole genome shotgun (WGS) entry which is preliminary data.</text>
</comment>
<keyword evidence="3" id="KW-0813">Transport</keyword>
<feature type="compositionally biased region" description="Polar residues" evidence="8">
    <location>
        <begin position="557"/>
        <end position="571"/>
    </location>
</feature>
<name>A0A1F5QZD1_9BACT</name>
<dbReference type="InterPro" id="IPR037682">
    <property type="entry name" value="TonB_C"/>
</dbReference>
<dbReference type="GO" id="GO:0030288">
    <property type="term" value="C:outer membrane-bounded periplasmic space"/>
    <property type="evidence" value="ECO:0007669"/>
    <property type="project" value="InterPro"/>
</dbReference>
<reference evidence="10 11" key="1">
    <citation type="journal article" date="2016" name="Nat. Commun.">
        <title>Thousands of microbial genomes shed light on interconnected biogeochemical processes in an aquifer system.</title>
        <authorList>
            <person name="Anantharaman K."/>
            <person name="Brown C.T."/>
            <person name="Hug L.A."/>
            <person name="Sharon I."/>
            <person name="Castelle C.J."/>
            <person name="Probst A.J."/>
            <person name="Thomas B.C."/>
            <person name="Singh A."/>
            <person name="Wilkins M.J."/>
            <person name="Karaoz U."/>
            <person name="Brodie E.L."/>
            <person name="Williams K.H."/>
            <person name="Hubbard S.S."/>
            <person name="Banfield J.F."/>
        </authorList>
    </citation>
    <scope>NUCLEOTIDE SEQUENCE [LARGE SCALE GENOMIC DNA]</scope>
</reference>
<dbReference type="Proteomes" id="UP000177230">
    <property type="component" value="Unassembled WGS sequence"/>
</dbReference>
<comment type="subcellular location">
    <subcellularLocation>
        <location evidence="1">Membrane</location>
        <topology evidence="1">Single-pass membrane protein</topology>
    </subcellularLocation>
</comment>
<evidence type="ECO:0000313" key="10">
    <source>
        <dbReference type="EMBL" id="OGF07183.1"/>
    </source>
</evidence>
<dbReference type="GO" id="GO:0015891">
    <property type="term" value="P:siderophore transport"/>
    <property type="evidence" value="ECO:0007669"/>
    <property type="project" value="InterPro"/>
</dbReference>
<dbReference type="InterPro" id="IPR003538">
    <property type="entry name" value="TonB"/>
</dbReference>
<dbReference type="PANTHER" id="PTHR30290:SF9">
    <property type="entry name" value="OLIGOPEPTIDE-BINDING PROTEIN APPA"/>
    <property type="match status" value="1"/>
</dbReference>
<evidence type="ECO:0000256" key="8">
    <source>
        <dbReference type="SAM" id="MobiDB-lite"/>
    </source>
</evidence>
<dbReference type="GO" id="GO:0015833">
    <property type="term" value="P:peptide transport"/>
    <property type="evidence" value="ECO:0007669"/>
    <property type="project" value="TreeGrafter"/>
</dbReference>
<dbReference type="InterPro" id="IPR023765">
    <property type="entry name" value="SBP_5_CS"/>
</dbReference>
<dbReference type="Gene3D" id="3.30.1150.10">
    <property type="match status" value="1"/>
</dbReference>
<evidence type="ECO:0000256" key="1">
    <source>
        <dbReference type="ARBA" id="ARBA00004167"/>
    </source>
</evidence>
<feature type="region of interest" description="Disordered" evidence="8">
    <location>
        <begin position="602"/>
        <end position="622"/>
    </location>
</feature>
<organism evidence="10 11">
    <name type="scientific">Candidatus Edwardsbacteria bacterium GWF2_54_11</name>
    <dbReference type="NCBI Taxonomy" id="1817851"/>
    <lineage>
        <taxon>Bacteria</taxon>
        <taxon>Candidatus Edwardsiibacteriota</taxon>
    </lineage>
</organism>